<dbReference type="InterPro" id="IPR007742">
    <property type="entry name" value="NosD_dom"/>
</dbReference>
<evidence type="ECO:0000259" key="2">
    <source>
        <dbReference type="SMART" id="SM00722"/>
    </source>
</evidence>
<proteinExistence type="predicted"/>
<dbReference type="Gene3D" id="2.160.20.10">
    <property type="entry name" value="Single-stranded right-handed beta-helix, Pectin lyase-like"/>
    <property type="match status" value="1"/>
</dbReference>
<keyword evidence="1" id="KW-0732">Signal</keyword>
<dbReference type="Pfam" id="PF05048">
    <property type="entry name" value="NosD"/>
    <property type="match status" value="1"/>
</dbReference>
<accession>A0A4Y9QZ26</accession>
<evidence type="ECO:0000313" key="3">
    <source>
        <dbReference type="EMBL" id="TFV97669.1"/>
    </source>
</evidence>
<dbReference type="AlphaFoldDB" id="A0A4Y9QZ26"/>
<sequence length="411" mass="46194">MNQKSIILLLFALCSHLAWANTYKVCASCDLSTVEAAVAFAAPGDTLIFEPGIYPSPGTEIKKPLTLIGKEGTVLDGQKQDYILKILSDDVTISGFELLNSGRSYTKDYAAIYIHRAERFSIIDNEIRDSFFGILVEKSNHGSIINNKVFGEATREDQSGNGVHLWDCDSVHIAHNEVKGMRDGIYLEFVDGSTLLNNYSHHNVRYGLHFMFSNHDEYRQNTFESNGAGVAVMFSKWIKMIENTFVQNWGSASYGLLLKEIYDGEVLNNKFDRNTIAVYVDGSSRVNYFNNLFRQNGWAIKVSGGCYTNSFSENDFEGNSFGISYNSNLNDNIFNGNYWSDYSGYDLDKDGVGDVPYRPVKLFSYIANKTPEAIILMRSLFVDIINFSEKVSPVFTPDALVDNSPSMHPFR</sequence>
<dbReference type="SMART" id="SM00722">
    <property type="entry name" value="CASH"/>
    <property type="match status" value="2"/>
</dbReference>
<dbReference type="InterPro" id="IPR012334">
    <property type="entry name" value="Pectin_lyas_fold"/>
</dbReference>
<dbReference type="InterPro" id="IPR006626">
    <property type="entry name" value="PbH1"/>
</dbReference>
<protein>
    <submittedName>
        <fullName evidence="3">Nitrous oxide reductase family maturation protein NosD</fullName>
    </submittedName>
</protein>
<dbReference type="SUPFAM" id="SSF51126">
    <property type="entry name" value="Pectin lyase-like"/>
    <property type="match status" value="1"/>
</dbReference>
<dbReference type="InterPro" id="IPR011050">
    <property type="entry name" value="Pectin_lyase_fold/virulence"/>
</dbReference>
<evidence type="ECO:0000313" key="4">
    <source>
        <dbReference type="Proteomes" id="UP000297647"/>
    </source>
</evidence>
<dbReference type="EMBL" id="SPSB01000001">
    <property type="protein sequence ID" value="TFV97669.1"/>
    <property type="molecule type" value="Genomic_DNA"/>
</dbReference>
<feature type="domain" description="Carbohydrate-binding/sugar hydrolysis" evidence="2">
    <location>
        <begin position="41"/>
        <end position="188"/>
    </location>
</feature>
<dbReference type="Proteomes" id="UP000297647">
    <property type="component" value="Unassembled WGS sequence"/>
</dbReference>
<organism evidence="3 4">
    <name type="scientific">Algoriphagus kandeliae</name>
    <dbReference type="NCBI Taxonomy" id="2562278"/>
    <lineage>
        <taxon>Bacteria</taxon>
        <taxon>Pseudomonadati</taxon>
        <taxon>Bacteroidota</taxon>
        <taxon>Cytophagia</taxon>
        <taxon>Cytophagales</taxon>
        <taxon>Cyclobacteriaceae</taxon>
        <taxon>Algoriphagus</taxon>
    </lineage>
</organism>
<evidence type="ECO:0000256" key="1">
    <source>
        <dbReference type="SAM" id="SignalP"/>
    </source>
</evidence>
<feature type="chain" id="PRO_5021388849" evidence="1">
    <location>
        <begin position="21"/>
        <end position="411"/>
    </location>
</feature>
<dbReference type="SMART" id="SM00710">
    <property type="entry name" value="PbH1"/>
    <property type="match status" value="9"/>
</dbReference>
<keyword evidence="4" id="KW-1185">Reference proteome</keyword>
<reference evidence="3 4" key="1">
    <citation type="submission" date="2019-03" db="EMBL/GenBank/DDBJ databases">
        <title>Algoriphagus sp. nov, a new strain isolated from root system soil of mangrove plant Kandelia.</title>
        <authorList>
            <person name="Yin Q."/>
            <person name="Wang K."/>
            <person name="Song Z."/>
        </authorList>
    </citation>
    <scope>NUCLEOTIDE SEQUENCE [LARGE SCALE GENOMIC DNA]</scope>
    <source>
        <strain evidence="3 4">XY-J91</strain>
    </source>
</reference>
<comment type="caution">
    <text evidence="3">The sequence shown here is derived from an EMBL/GenBank/DDBJ whole genome shotgun (WGS) entry which is preliminary data.</text>
</comment>
<dbReference type="RefSeq" id="WP_135070751.1">
    <property type="nucleotide sequence ID" value="NZ_SPSB01000001.1"/>
</dbReference>
<gene>
    <name evidence="3" type="primary">nosD</name>
    <name evidence="3" type="ORF">E4S40_03210</name>
</gene>
<dbReference type="OrthoDB" id="9767990at2"/>
<dbReference type="InterPro" id="IPR006633">
    <property type="entry name" value="Carb-bd_sugar_hydrolysis-dom"/>
</dbReference>
<name>A0A4Y9QZ26_9BACT</name>
<dbReference type="NCBIfam" id="TIGR04247">
    <property type="entry name" value="NosD_copper_fam"/>
    <property type="match status" value="1"/>
</dbReference>
<feature type="domain" description="Carbohydrate-binding/sugar hydrolysis" evidence="2">
    <location>
        <begin position="213"/>
        <end position="355"/>
    </location>
</feature>
<dbReference type="InterPro" id="IPR026464">
    <property type="entry name" value="NosD_copper_fam"/>
</dbReference>
<feature type="signal peptide" evidence="1">
    <location>
        <begin position="1"/>
        <end position="20"/>
    </location>
</feature>